<gene>
    <name evidence="1" type="ORF">SAMN05444320_10471</name>
</gene>
<dbReference type="InterPro" id="IPR032710">
    <property type="entry name" value="NTF2-like_dom_sf"/>
</dbReference>
<dbReference type="AlphaFoldDB" id="A0A1M5CKP7"/>
<sequence>MTERDHGVAGPREIVERLRRGLLGEAGAVEFTEDAVYETPFALPGMARRFTGRAAIQRHLADRAAEGMRAALDIREAVATIYDTTDPEVVAFEFDLSGVRSENAAALAGTPFRFTSSIGVLRARDGQIAHWRDFPNFLGGAEAAGALPRLAALLGGQTMP</sequence>
<name>A0A1M5CKP7_STRHI</name>
<keyword evidence="2" id="KW-1185">Reference proteome</keyword>
<reference evidence="1 2" key="1">
    <citation type="submission" date="2016-11" db="EMBL/GenBank/DDBJ databases">
        <authorList>
            <person name="Jaros S."/>
            <person name="Januszkiewicz K."/>
            <person name="Wedrychowicz H."/>
        </authorList>
    </citation>
    <scope>NUCLEOTIDE SEQUENCE [LARGE SCALE GENOMIC DNA]</scope>
    <source>
        <strain evidence="1 2">DSM 44523</strain>
    </source>
</reference>
<dbReference type="SUPFAM" id="SSF54427">
    <property type="entry name" value="NTF2-like"/>
    <property type="match status" value="1"/>
</dbReference>
<keyword evidence="1" id="KW-0413">Isomerase</keyword>
<dbReference type="Gene3D" id="3.10.450.50">
    <property type="match status" value="1"/>
</dbReference>
<accession>A0A1M5CKP7</accession>
<dbReference type="GO" id="GO:0016853">
    <property type="term" value="F:isomerase activity"/>
    <property type="evidence" value="ECO:0007669"/>
    <property type="project" value="UniProtKB-KW"/>
</dbReference>
<dbReference type="Proteomes" id="UP000184501">
    <property type="component" value="Unassembled WGS sequence"/>
</dbReference>
<proteinExistence type="predicted"/>
<dbReference type="STRING" id="2017.SAMN05444320_10471"/>
<dbReference type="EMBL" id="FQVN01000004">
    <property type="protein sequence ID" value="SHF55355.1"/>
    <property type="molecule type" value="Genomic_DNA"/>
</dbReference>
<evidence type="ECO:0000313" key="1">
    <source>
        <dbReference type="EMBL" id="SHF55355.1"/>
    </source>
</evidence>
<dbReference type="OrthoDB" id="3681559at2"/>
<protein>
    <submittedName>
        <fullName evidence="1">Ketosteroid isomerase-related protein</fullName>
    </submittedName>
</protein>
<evidence type="ECO:0000313" key="2">
    <source>
        <dbReference type="Proteomes" id="UP000184501"/>
    </source>
</evidence>
<dbReference type="RefSeq" id="WP_073482909.1">
    <property type="nucleotide sequence ID" value="NZ_FQVN01000004.1"/>
</dbReference>
<organism evidence="1 2">
    <name type="scientific">Streptoalloteichus hindustanus</name>
    <dbReference type="NCBI Taxonomy" id="2017"/>
    <lineage>
        <taxon>Bacteria</taxon>
        <taxon>Bacillati</taxon>
        <taxon>Actinomycetota</taxon>
        <taxon>Actinomycetes</taxon>
        <taxon>Pseudonocardiales</taxon>
        <taxon>Pseudonocardiaceae</taxon>
        <taxon>Streptoalloteichus</taxon>
    </lineage>
</organism>